<evidence type="ECO:0000313" key="2">
    <source>
        <dbReference type="Proteomes" id="UP000813824"/>
    </source>
</evidence>
<protein>
    <recommendedName>
        <fullName evidence="3">Protein kinase domain-containing protein</fullName>
    </recommendedName>
</protein>
<dbReference type="Proteomes" id="UP000813824">
    <property type="component" value="Unassembled WGS sequence"/>
</dbReference>
<gene>
    <name evidence="1" type="ORF">BXZ70DRAFT_912609</name>
</gene>
<name>A0A8K0UY37_9AGAR</name>
<organism evidence="1 2">
    <name type="scientific">Cristinia sonorae</name>
    <dbReference type="NCBI Taxonomy" id="1940300"/>
    <lineage>
        <taxon>Eukaryota</taxon>
        <taxon>Fungi</taxon>
        <taxon>Dikarya</taxon>
        <taxon>Basidiomycota</taxon>
        <taxon>Agaricomycotina</taxon>
        <taxon>Agaricomycetes</taxon>
        <taxon>Agaricomycetidae</taxon>
        <taxon>Agaricales</taxon>
        <taxon>Pleurotineae</taxon>
        <taxon>Stephanosporaceae</taxon>
        <taxon>Cristinia</taxon>
    </lineage>
</organism>
<reference evidence="1" key="1">
    <citation type="journal article" date="2021" name="New Phytol.">
        <title>Evolutionary innovations through gain and loss of genes in the ectomycorrhizal Boletales.</title>
        <authorList>
            <person name="Wu G."/>
            <person name="Miyauchi S."/>
            <person name="Morin E."/>
            <person name="Kuo A."/>
            <person name="Drula E."/>
            <person name="Varga T."/>
            <person name="Kohler A."/>
            <person name="Feng B."/>
            <person name="Cao Y."/>
            <person name="Lipzen A."/>
            <person name="Daum C."/>
            <person name="Hundley H."/>
            <person name="Pangilinan J."/>
            <person name="Johnson J."/>
            <person name="Barry K."/>
            <person name="LaButti K."/>
            <person name="Ng V."/>
            <person name="Ahrendt S."/>
            <person name="Min B."/>
            <person name="Choi I.G."/>
            <person name="Park H."/>
            <person name="Plett J.M."/>
            <person name="Magnuson J."/>
            <person name="Spatafora J.W."/>
            <person name="Nagy L.G."/>
            <person name="Henrissat B."/>
            <person name="Grigoriev I.V."/>
            <person name="Yang Z.L."/>
            <person name="Xu J."/>
            <person name="Martin F.M."/>
        </authorList>
    </citation>
    <scope>NUCLEOTIDE SEQUENCE</scope>
    <source>
        <strain evidence="1">KKN 215</strain>
    </source>
</reference>
<evidence type="ECO:0000313" key="1">
    <source>
        <dbReference type="EMBL" id="KAH8107784.1"/>
    </source>
</evidence>
<dbReference type="InterPro" id="IPR011009">
    <property type="entry name" value="Kinase-like_dom_sf"/>
</dbReference>
<evidence type="ECO:0008006" key="3">
    <source>
        <dbReference type="Google" id="ProtNLM"/>
    </source>
</evidence>
<dbReference type="Gene3D" id="1.10.510.10">
    <property type="entry name" value="Transferase(Phosphotransferase) domain 1"/>
    <property type="match status" value="1"/>
</dbReference>
<keyword evidence="2" id="KW-1185">Reference proteome</keyword>
<accession>A0A8K0UY37</accession>
<dbReference type="EMBL" id="JAEVFJ010000001">
    <property type="protein sequence ID" value="KAH8107784.1"/>
    <property type="molecule type" value="Genomic_DNA"/>
</dbReference>
<dbReference type="SUPFAM" id="SSF56112">
    <property type="entry name" value="Protein kinase-like (PK-like)"/>
    <property type="match status" value="1"/>
</dbReference>
<comment type="caution">
    <text evidence="1">The sequence shown here is derived from an EMBL/GenBank/DDBJ whole genome shotgun (WGS) entry which is preliminary data.</text>
</comment>
<proteinExistence type="predicted"/>
<dbReference type="OrthoDB" id="5987198at2759"/>
<dbReference type="AlphaFoldDB" id="A0A8K0UY37"/>
<sequence length="298" mass="34031">MSLDATVLSSNQLVSVKCINSFFHQDEVSVVEYLNSSDLKNDDRNHCVPLVLDTLHPAKDKSFMVTPLLRSFDDPQFDTIGELVDFLRQAFEGLDFMHDHNVAYRCSTMEMMLDPVSLYPEMYHPIAPGRSRDLSSQAHHTTRTVQPSKYYFTDFGNAKKYKPDDDRLAGPVSMGLQQQPPEFRHSSQAQDPFPTDVYYLGDMIRRELIQKYRGLEFLSDLVKQMTAENPAQRPTIKDAANTFSDAWGALTVAELRARLVPVSEAERGWLVRAARIVRHTFRTMSYRLQGLPPVPARK</sequence>